<dbReference type="eggNOG" id="COG4032">
    <property type="taxonomic scope" value="Bacteria"/>
</dbReference>
<dbReference type="GO" id="GO:0044281">
    <property type="term" value="P:small molecule metabolic process"/>
    <property type="evidence" value="ECO:0007669"/>
    <property type="project" value="UniProtKB-ARBA"/>
</dbReference>
<dbReference type="SUPFAM" id="SSF52518">
    <property type="entry name" value="Thiamin diphosphate-binding fold (THDP-binding)"/>
    <property type="match status" value="2"/>
</dbReference>
<organism evidence="5 6">
    <name type="scientific">Helicobacter bilis ATCC 43879</name>
    <dbReference type="NCBI Taxonomy" id="613026"/>
    <lineage>
        <taxon>Bacteria</taxon>
        <taxon>Pseudomonadati</taxon>
        <taxon>Campylobacterota</taxon>
        <taxon>Epsilonproteobacteria</taxon>
        <taxon>Campylobacterales</taxon>
        <taxon>Helicobacteraceae</taxon>
        <taxon>Helicobacter</taxon>
    </lineage>
</organism>
<name>T5LSB1_9HELI</name>
<evidence type="ECO:0000256" key="3">
    <source>
        <dbReference type="SAM" id="MobiDB-lite"/>
    </source>
</evidence>
<feature type="region of interest" description="Disordered" evidence="3">
    <location>
        <begin position="602"/>
        <end position="621"/>
    </location>
</feature>
<dbReference type="RefSeq" id="WP_020995817.1">
    <property type="nucleotide sequence ID" value="NZ_KI392040.1"/>
</dbReference>
<protein>
    <recommendedName>
        <fullName evidence="4">Thiamine pyrophosphate enzyme TPP-binding domain-containing protein</fullName>
    </recommendedName>
</protein>
<proteinExistence type="predicted"/>
<dbReference type="AlphaFoldDB" id="T5LSB1"/>
<keyword evidence="2" id="KW-0456">Lyase</keyword>
<dbReference type="eggNOG" id="COG0028">
    <property type="taxonomic scope" value="Bacteria"/>
</dbReference>
<dbReference type="InterPro" id="IPR029061">
    <property type="entry name" value="THDP-binding"/>
</dbReference>
<gene>
    <name evidence="5" type="ORF">HRAG_02295</name>
</gene>
<dbReference type="CDD" id="cd07035">
    <property type="entry name" value="TPP_PYR_POX_like"/>
    <property type="match status" value="1"/>
</dbReference>
<dbReference type="GO" id="GO:0030976">
    <property type="term" value="F:thiamine pyrophosphate binding"/>
    <property type="evidence" value="ECO:0007669"/>
    <property type="project" value="InterPro"/>
</dbReference>
<dbReference type="GO" id="GO:0016831">
    <property type="term" value="F:carboxy-lyase activity"/>
    <property type="evidence" value="ECO:0007669"/>
    <property type="project" value="UniProtKB-KW"/>
</dbReference>
<dbReference type="EMBL" id="ACDN02000052">
    <property type="protein sequence ID" value="EQM94661.1"/>
    <property type="molecule type" value="Genomic_DNA"/>
</dbReference>
<evidence type="ECO:0000256" key="1">
    <source>
        <dbReference type="ARBA" id="ARBA00022793"/>
    </source>
</evidence>
<keyword evidence="1" id="KW-0210">Decarboxylase</keyword>
<keyword evidence="6" id="KW-1185">Reference proteome</keyword>
<feature type="region of interest" description="Disordered" evidence="3">
    <location>
        <begin position="113"/>
        <end position="158"/>
    </location>
</feature>
<feature type="compositionally biased region" description="Polar residues" evidence="3">
    <location>
        <begin position="381"/>
        <end position="390"/>
    </location>
</feature>
<evidence type="ECO:0000313" key="5">
    <source>
        <dbReference type="EMBL" id="EQM94661.1"/>
    </source>
</evidence>
<dbReference type="OrthoDB" id="9785953at2"/>
<dbReference type="InterPro" id="IPR011766">
    <property type="entry name" value="TPP_enzyme_TPP-bd"/>
</dbReference>
<accession>T5LSB1</accession>
<feature type="domain" description="Thiamine pyrophosphate enzyme TPP-binding" evidence="4">
    <location>
        <begin position="428"/>
        <end position="541"/>
    </location>
</feature>
<dbReference type="PANTHER" id="PTHR42818:SF1">
    <property type="entry name" value="SULFOPYRUVATE DECARBOXYLASE"/>
    <property type="match status" value="1"/>
</dbReference>
<feature type="compositionally biased region" description="Polar residues" evidence="3">
    <location>
        <begin position="121"/>
        <end position="137"/>
    </location>
</feature>
<dbReference type="InterPro" id="IPR051818">
    <property type="entry name" value="TPP_dependent_decarboxylase"/>
</dbReference>
<sequence>MLDTQEFGDYLQSVGLRDFVGVPCSYLAPLINYAINSERFIMSNNEGDAVAIASGISLCRLIHSNSSLSNHSQDCVSLEAVITTKVTSAPKFTQNLQSTTTNTRIMDSTPFHFERSEKSTSPESQVNSNNKDSQAEVTLSDFGGCPKESPSNSKIVSEKCGLQGKSQGSLLNANDRKDFSQLPHLSPQAELPTYGVVLMQNSGLSNALSPLTSLNYTFKIPILGFVSLRGERDSSGKNTDEPQHELLGVITDTLLETCEMKYAFLDSDTDRAKMQVQEALEWLEKGESFFFIVRDKTFSKVALSDIGNSSLSQSLNECGNSAQSFASSKLPSPRFAQHSNLSQDTRIADSKSLESQTNPKINTTTLETKDSSNTESKLDSKPTQPTSTMPTRLEALSVLHTLAKDSKALLFATTGKCGRELYEIEDSPNQLYMVGSMGCVSSLSLGIALKSRQKVIAIDGDSALLMRLGALSTNAYYTRNRDNFCHILLDNESHDSTGGQFNLSPFVDFSSIARSCGYVNVYIAESLEEFESYVKAFLTYGNSSLGSHSSDFVDFRVSDTIANADSMSSSPLKSTKSPTSTTALVRSTSPYLQNTRIVDSSIAESQTDSNNTKSKNANPSNLDSKKGAWFIYLKIQKGSKEKLGRPKITPQEVAQRLSKYMQECSDEF</sequence>
<dbReference type="PANTHER" id="PTHR42818">
    <property type="entry name" value="SULFOPYRUVATE DECARBOXYLASE SUBUNIT ALPHA"/>
    <property type="match status" value="1"/>
</dbReference>
<evidence type="ECO:0000313" key="6">
    <source>
        <dbReference type="Proteomes" id="UP000005085"/>
    </source>
</evidence>
<feature type="region of interest" description="Disordered" evidence="3">
    <location>
        <begin position="329"/>
        <end position="391"/>
    </location>
</feature>
<feature type="compositionally biased region" description="Polar residues" evidence="3">
    <location>
        <begin position="353"/>
        <end position="366"/>
    </location>
</feature>
<dbReference type="HOGENOM" id="CLU_436012_0_0_7"/>
<reference evidence="5 6" key="1">
    <citation type="journal article" date="2014" name="Genome Announc.">
        <title>Draft genome sequences of six enterohepatic helicobacter species isolated from humans and one from rhesus macaques.</title>
        <authorList>
            <person name="Shen Z."/>
            <person name="Sheh A."/>
            <person name="Young S.K."/>
            <person name="Abouelliel A."/>
            <person name="Ward D.V."/>
            <person name="Earl A.M."/>
            <person name="Fox J.G."/>
        </authorList>
    </citation>
    <scope>NUCLEOTIDE SEQUENCE [LARGE SCALE GENOMIC DNA]</scope>
    <source>
        <strain evidence="5 6">ATCC 43879</strain>
    </source>
</reference>
<feature type="compositionally biased region" description="Basic and acidic residues" evidence="3">
    <location>
        <begin position="367"/>
        <end position="380"/>
    </location>
</feature>
<evidence type="ECO:0000256" key="2">
    <source>
        <dbReference type="ARBA" id="ARBA00023239"/>
    </source>
</evidence>
<comment type="caution">
    <text evidence="5">The sequence shown here is derived from an EMBL/GenBank/DDBJ whole genome shotgun (WGS) entry which is preliminary data.</text>
</comment>
<dbReference type="Pfam" id="PF02775">
    <property type="entry name" value="TPP_enzyme_C"/>
    <property type="match status" value="1"/>
</dbReference>
<dbReference type="Gene3D" id="3.40.50.970">
    <property type="match status" value="1"/>
</dbReference>
<evidence type="ECO:0000259" key="4">
    <source>
        <dbReference type="Pfam" id="PF02775"/>
    </source>
</evidence>
<dbReference type="Proteomes" id="UP000005085">
    <property type="component" value="Unassembled WGS sequence"/>
</dbReference>